<proteinExistence type="predicted"/>
<gene>
    <name evidence="1" type="ORF">CBW57_19370</name>
</gene>
<accession>A0A208ZRC1</accession>
<dbReference type="AlphaFoldDB" id="A0A208ZRC1"/>
<protein>
    <submittedName>
        <fullName evidence="1">Uncharacterized protein</fullName>
    </submittedName>
</protein>
<dbReference type="Proteomes" id="UP000196440">
    <property type="component" value="Unassembled WGS sequence"/>
</dbReference>
<evidence type="ECO:0000313" key="1">
    <source>
        <dbReference type="EMBL" id="OVZ83047.1"/>
    </source>
</evidence>
<sequence>MSDFDSIDWLVEHGTSVDLRVAKHKIDCALRTKLESETNSDRNFEYGVALKDKGFGYVTLEIPALGIKKGIQLHEGENIDEIAIDIIKQEFDDDIFGLYGKDYEPPHPDWATNFPEYADHAWRFVTVFTPISPEIK</sequence>
<dbReference type="EMBL" id="NHOI01000034">
    <property type="protein sequence ID" value="OVZ83047.1"/>
    <property type="molecule type" value="Genomic_DNA"/>
</dbReference>
<organism evidence="1 2">
    <name type="scientific">Yersinia intermedia</name>
    <dbReference type="NCBI Taxonomy" id="631"/>
    <lineage>
        <taxon>Bacteria</taxon>
        <taxon>Pseudomonadati</taxon>
        <taxon>Pseudomonadota</taxon>
        <taxon>Gammaproteobacteria</taxon>
        <taxon>Enterobacterales</taxon>
        <taxon>Yersiniaceae</taxon>
        <taxon>Yersinia</taxon>
    </lineage>
</organism>
<evidence type="ECO:0000313" key="2">
    <source>
        <dbReference type="Proteomes" id="UP000196440"/>
    </source>
</evidence>
<dbReference type="RefSeq" id="WP_050312325.1">
    <property type="nucleotide sequence ID" value="NZ_CBCPKE010000005.1"/>
</dbReference>
<comment type="caution">
    <text evidence="1">The sequence shown here is derived from an EMBL/GenBank/DDBJ whole genome shotgun (WGS) entry which is preliminary data.</text>
</comment>
<name>A0A208ZRC1_YERIN</name>
<reference evidence="1 2" key="1">
    <citation type="submission" date="2017-05" db="EMBL/GenBank/DDBJ databases">
        <title>Whole genome sequencing of Yersinia kristensenii.</title>
        <authorList>
            <person name="Campioni F."/>
        </authorList>
    </citation>
    <scope>NUCLEOTIDE SEQUENCE [LARGE SCALE GENOMIC DNA]</scope>
    <source>
        <strain evidence="1 2">CFSAN060536</strain>
    </source>
</reference>